<keyword evidence="1" id="KW-0472">Membrane</keyword>
<proteinExistence type="predicted"/>
<keyword evidence="2" id="KW-0732">Signal</keyword>
<keyword evidence="1" id="KW-0812">Transmembrane</keyword>
<evidence type="ECO:0008006" key="5">
    <source>
        <dbReference type="Google" id="ProtNLM"/>
    </source>
</evidence>
<feature type="transmembrane region" description="Helical" evidence="1">
    <location>
        <begin position="216"/>
        <end position="234"/>
    </location>
</feature>
<sequence>MTRSAWVVLAAVLLGLGTPVRAVAATPAWVSPTTAELTAAVAAAHTPQAVSYARTNLRRPGRPEPAGITVADNGIPAYSLDPAFVRGGGAGPAAILAYVAVVARTDDGRVTTIQARPVLAGRPDSGWRVGSALSGDDEAQLVRRLSPGSVLLSEPQINGWYELGARGVRLLRASLPQSQVGALVPLSEYQHQVHDRYAARQPGLAGPPSHSSSPPWWLFGLAAAAAVIAVIVGLRRRRSKRPGPLGDERRAFAP</sequence>
<evidence type="ECO:0000313" key="3">
    <source>
        <dbReference type="EMBL" id="MCR6489781.1"/>
    </source>
</evidence>
<dbReference type="RefSeq" id="WP_257926351.1">
    <property type="nucleotide sequence ID" value="NZ_JAMXQV010000036.1"/>
</dbReference>
<keyword evidence="4" id="KW-1185">Reference proteome</keyword>
<dbReference type="EMBL" id="JAMXQV010000036">
    <property type="protein sequence ID" value="MCR6489781.1"/>
    <property type="molecule type" value="Genomic_DNA"/>
</dbReference>
<accession>A0A9X2NJ75</accession>
<evidence type="ECO:0000313" key="4">
    <source>
        <dbReference type="Proteomes" id="UP001144096"/>
    </source>
</evidence>
<reference evidence="3" key="1">
    <citation type="submission" date="2022-06" db="EMBL/GenBank/DDBJ databases">
        <title>Amycolatopsis iheyaensis sp. nov., a new species of the genus Amycolatopsis isolated from soil in Iheya island, Japan.</title>
        <authorList>
            <person name="Ngamcharungchit C."/>
            <person name="Kanto H."/>
            <person name="Take A."/>
            <person name="Intra B."/>
            <person name="Matsumoto A."/>
            <person name="Panbangred W."/>
            <person name="Inahashi Y."/>
        </authorList>
    </citation>
    <scope>NUCLEOTIDE SEQUENCE</scope>
    <source>
        <strain evidence="3">OK19-0408</strain>
    </source>
</reference>
<feature type="chain" id="PRO_5040851202" description="SURF1-like protein" evidence="2">
    <location>
        <begin position="25"/>
        <end position="254"/>
    </location>
</feature>
<name>A0A9X2NJ75_9PSEU</name>
<dbReference type="Proteomes" id="UP001144096">
    <property type="component" value="Unassembled WGS sequence"/>
</dbReference>
<comment type="caution">
    <text evidence="3">The sequence shown here is derived from an EMBL/GenBank/DDBJ whole genome shotgun (WGS) entry which is preliminary data.</text>
</comment>
<organism evidence="3 4">
    <name type="scientific">Amycolatopsis iheyensis</name>
    <dbReference type="NCBI Taxonomy" id="2945988"/>
    <lineage>
        <taxon>Bacteria</taxon>
        <taxon>Bacillati</taxon>
        <taxon>Actinomycetota</taxon>
        <taxon>Actinomycetes</taxon>
        <taxon>Pseudonocardiales</taxon>
        <taxon>Pseudonocardiaceae</taxon>
        <taxon>Amycolatopsis</taxon>
    </lineage>
</organism>
<evidence type="ECO:0000256" key="2">
    <source>
        <dbReference type="SAM" id="SignalP"/>
    </source>
</evidence>
<keyword evidence="1" id="KW-1133">Transmembrane helix</keyword>
<evidence type="ECO:0000256" key="1">
    <source>
        <dbReference type="SAM" id="Phobius"/>
    </source>
</evidence>
<protein>
    <recommendedName>
        <fullName evidence="5">SURF1-like protein</fullName>
    </recommendedName>
</protein>
<gene>
    <name evidence="3" type="ORF">M8542_43915</name>
</gene>
<feature type="signal peptide" evidence="2">
    <location>
        <begin position="1"/>
        <end position="24"/>
    </location>
</feature>
<dbReference type="AlphaFoldDB" id="A0A9X2NJ75"/>